<dbReference type="NCBIfam" id="NF003451">
    <property type="entry name" value="PRK05022.1"/>
    <property type="match status" value="1"/>
</dbReference>
<keyword evidence="5" id="KW-0804">Transcription</keyword>
<dbReference type="SUPFAM" id="SSF55781">
    <property type="entry name" value="GAF domain-like"/>
    <property type="match status" value="1"/>
</dbReference>
<dbReference type="InterPro" id="IPR002078">
    <property type="entry name" value="Sigma_54_int"/>
</dbReference>
<evidence type="ECO:0000256" key="2">
    <source>
        <dbReference type="ARBA" id="ARBA00022840"/>
    </source>
</evidence>
<name>A0ABW7CUZ6_9GAMM</name>
<dbReference type="Gene3D" id="3.40.50.300">
    <property type="entry name" value="P-loop containing nucleotide triphosphate hydrolases"/>
    <property type="match status" value="1"/>
</dbReference>
<dbReference type="SUPFAM" id="SSF46689">
    <property type="entry name" value="Homeodomain-like"/>
    <property type="match status" value="1"/>
</dbReference>
<proteinExistence type="predicted"/>
<reference evidence="7 8" key="1">
    <citation type="submission" date="2024-09" db="EMBL/GenBank/DDBJ databases">
        <authorList>
            <consortium name="All-Russian atlas of soil microorganisms"/>
            <consortium name="as a basis for the search for new antimicrobial producers and enzymes with unique properties"/>
            <person name="Sokolova E.A."/>
            <person name="Voronina E.N."/>
        </authorList>
    </citation>
    <scope>NUCLEOTIDE SEQUENCE [LARGE SCALE GENOMIC DNA]</scope>
    <source>
        <strain evidence="7 8">AF-22b-331.1</strain>
    </source>
</reference>
<dbReference type="RefSeq" id="WP_394162020.1">
    <property type="nucleotide sequence ID" value="NZ_JBHGCJ010000003.1"/>
</dbReference>
<dbReference type="InterPro" id="IPR003018">
    <property type="entry name" value="GAF"/>
</dbReference>
<keyword evidence="4" id="KW-0238">DNA-binding</keyword>
<keyword evidence="3" id="KW-0805">Transcription regulation</keyword>
<dbReference type="InterPro" id="IPR025662">
    <property type="entry name" value="Sigma_54_int_dom_ATP-bd_1"/>
</dbReference>
<dbReference type="Gene3D" id="3.30.450.40">
    <property type="match status" value="1"/>
</dbReference>
<dbReference type="Gene3D" id="1.10.10.60">
    <property type="entry name" value="Homeodomain-like"/>
    <property type="match status" value="1"/>
</dbReference>
<dbReference type="PROSITE" id="PS50045">
    <property type="entry name" value="SIGMA54_INTERACT_4"/>
    <property type="match status" value="1"/>
</dbReference>
<dbReference type="CDD" id="cd00009">
    <property type="entry name" value="AAA"/>
    <property type="match status" value="1"/>
</dbReference>
<dbReference type="InterPro" id="IPR029016">
    <property type="entry name" value="GAF-like_dom_sf"/>
</dbReference>
<dbReference type="PANTHER" id="PTHR32071">
    <property type="entry name" value="TRANSCRIPTIONAL REGULATORY PROTEIN"/>
    <property type="match status" value="1"/>
</dbReference>
<evidence type="ECO:0000259" key="6">
    <source>
        <dbReference type="PROSITE" id="PS50045"/>
    </source>
</evidence>
<dbReference type="EMBL" id="JBHGCJ010000003">
    <property type="protein sequence ID" value="MFG6108700.1"/>
    <property type="molecule type" value="Genomic_DNA"/>
</dbReference>
<dbReference type="SUPFAM" id="SSF52540">
    <property type="entry name" value="P-loop containing nucleoside triphosphate hydrolases"/>
    <property type="match status" value="1"/>
</dbReference>
<dbReference type="Proteomes" id="UP001605261">
    <property type="component" value="Unassembled WGS sequence"/>
</dbReference>
<keyword evidence="8" id="KW-1185">Reference proteome</keyword>
<dbReference type="InterPro" id="IPR025944">
    <property type="entry name" value="Sigma_54_int_dom_CS"/>
</dbReference>
<dbReference type="PANTHER" id="PTHR32071:SF35">
    <property type="entry name" value="ANAEROBIC NITRIC OXIDE REDUCTASE TRANSCRIPTION REGULATOR NORR"/>
    <property type="match status" value="1"/>
</dbReference>
<dbReference type="SMART" id="SM00382">
    <property type="entry name" value="AAA"/>
    <property type="match status" value="1"/>
</dbReference>
<dbReference type="InterPro" id="IPR058031">
    <property type="entry name" value="AAA_lid_NorR"/>
</dbReference>
<dbReference type="InterPro" id="IPR003593">
    <property type="entry name" value="AAA+_ATPase"/>
</dbReference>
<dbReference type="Pfam" id="PF01590">
    <property type="entry name" value="GAF"/>
    <property type="match status" value="1"/>
</dbReference>
<protein>
    <submittedName>
        <fullName evidence="7">Nitric oxide reductase transcriptional regulator NorR</fullName>
    </submittedName>
</protein>
<organism evidence="7 8">
    <name type="scientific">Stenotrophomonas nematodicola</name>
    <dbReference type="NCBI Taxonomy" id="2656746"/>
    <lineage>
        <taxon>Bacteria</taxon>
        <taxon>Pseudomonadati</taxon>
        <taxon>Pseudomonadota</taxon>
        <taxon>Gammaproteobacteria</taxon>
        <taxon>Lysobacterales</taxon>
        <taxon>Lysobacteraceae</taxon>
        <taxon>Stenotrophomonas</taxon>
    </lineage>
</organism>
<feature type="domain" description="Sigma-54 factor interaction" evidence="6">
    <location>
        <begin position="194"/>
        <end position="423"/>
    </location>
</feature>
<evidence type="ECO:0000256" key="1">
    <source>
        <dbReference type="ARBA" id="ARBA00022741"/>
    </source>
</evidence>
<dbReference type="PROSITE" id="PS00675">
    <property type="entry name" value="SIGMA54_INTERACT_1"/>
    <property type="match status" value="1"/>
</dbReference>
<evidence type="ECO:0000313" key="7">
    <source>
        <dbReference type="EMBL" id="MFG6108700.1"/>
    </source>
</evidence>
<evidence type="ECO:0000256" key="3">
    <source>
        <dbReference type="ARBA" id="ARBA00023015"/>
    </source>
</evidence>
<dbReference type="Pfam" id="PF25601">
    <property type="entry name" value="AAA_lid_14"/>
    <property type="match status" value="1"/>
</dbReference>
<dbReference type="Pfam" id="PF00158">
    <property type="entry name" value="Sigma54_activat"/>
    <property type="match status" value="1"/>
</dbReference>
<dbReference type="InterPro" id="IPR025943">
    <property type="entry name" value="Sigma_54_int_dom_ATP-bd_2"/>
</dbReference>
<sequence>MTQANHLSALLPLLTDLTQELPDAERFRRLLEGLRAVLPCDATALLRLEGDDLLPVAINGLSPDTLGRRFKVAEHPRLAELLATQGPVRFAADSPLPDPYDGLVEGLQGHLPVHDCMGCALRIEGRPWGLFTVDALDTARFSEGDLELIAAFAGLAAASVAAASRIHRLAQQAEVAREQMTHAMQEGPRAARRLSGQSAAHRQLVREIDLAGPADLCVLIQGETGVGKELVARALHAASSRAGKPMISINCAALPDALVESELFGHVKGAFTGATADRRGKFELASGGTLFLDEVGELPLATQAKLLRALQEGQVQRLGSDREHYVDVRLIAATNRDLADDVRRGTMRADFYHRLSVFPLHVPPLRARGRDVLTIGGFFLEEARARHRLGGLRLDPSAQAALLAYQWPGNVRELEHTLGRAVIRALSEHESRPRILSLRAVDLGLTVSEPATTPTAAPHSMPATLSMPDSGSLREAVSAFEAHLIRTALEQHDYQWAGAARALKMDRANLVRLAKRLGFQPRSSGASGR</sequence>
<dbReference type="PROSITE" id="PS00688">
    <property type="entry name" value="SIGMA54_INTERACT_3"/>
    <property type="match status" value="1"/>
</dbReference>
<evidence type="ECO:0000313" key="8">
    <source>
        <dbReference type="Proteomes" id="UP001605261"/>
    </source>
</evidence>
<dbReference type="InterPro" id="IPR009057">
    <property type="entry name" value="Homeodomain-like_sf"/>
</dbReference>
<dbReference type="Gene3D" id="1.10.8.60">
    <property type="match status" value="1"/>
</dbReference>
<dbReference type="PROSITE" id="PS00676">
    <property type="entry name" value="SIGMA54_INTERACT_2"/>
    <property type="match status" value="1"/>
</dbReference>
<accession>A0ABW7CUZ6</accession>
<keyword evidence="2" id="KW-0067">ATP-binding</keyword>
<dbReference type="InterPro" id="IPR027417">
    <property type="entry name" value="P-loop_NTPase"/>
</dbReference>
<keyword evidence="1" id="KW-0547">Nucleotide-binding</keyword>
<gene>
    <name evidence="7" type="primary">norR</name>
    <name evidence="7" type="ORF">ACEU0G_002692</name>
</gene>
<dbReference type="SMART" id="SM00065">
    <property type="entry name" value="GAF"/>
    <property type="match status" value="1"/>
</dbReference>
<evidence type="ECO:0000256" key="5">
    <source>
        <dbReference type="ARBA" id="ARBA00023163"/>
    </source>
</evidence>
<evidence type="ECO:0000256" key="4">
    <source>
        <dbReference type="ARBA" id="ARBA00023125"/>
    </source>
</evidence>
<comment type="caution">
    <text evidence="7">The sequence shown here is derived from an EMBL/GenBank/DDBJ whole genome shotgun (WGS) entry which is preliminary data.</text>
</comment>